<proteinExistence type="predicted"/>
<comment type="caution">
    <text evidence="1">The sequence shown here is derived from an EMBL/GenBank/DDBJ whole genome shotgun (WGS) entry which is preliminary data.</text>
</comment>
<dbReference type="Proteomes" id="UP000287853">
    <property type="component" value="Unassembled WGS sequence"/>
</dbReference>
<dbReference type="AlphaFoldDB" id="A0A3S3RAL5"/>
<gene>
    <name evidence="1" type="ORF">H206_05281</name>
</gene>
<dbReference type="EMBL" id="MTKO01000005">
    <property type="protein sequence ID" value="RWX48161.1"/>
    <property type="molecule type" value="Genomic_DNA"/>
</dbReference>
<sequence>MSCSGDYLCFLGDWGDEEVERGTYWDSNL</sequence>
<evidence type="ECO:0000313" key="2">
    <source>
        <dbReference type="Proteomes" id="UP000287853"/>
    </source>
</evidence>
<protein>
    <submittedName>
        <fullName evidence="1">Uncharacterized protein</fullName>
    </submittedName>
</protein>
<name>A0A3S3RAL5_9BACT</name>
<reference evidence="1 2" key="1">
    <citation type="submission" date="2017-01" db="EMBL/GenBank/DDBJ databases">
        <title>The cable genome- insights into the physiology and evolution of filamentous bacteria capable of sulfide oxidation via long distance electron transfer.</title>
        <authorList>
            <person name="Schreiber L."/>
            <person name="Bjerg J.T."/>
            <person name="Boggild A."/>
            <person name="Van De Vossenberg J."/>
            <person name="Meysman F."/>
            <person name="Nielsen L.P."/>
            <person name="Schramm A."/>
            <person name="Kjeldsen K.U."/>
        </authorList>
    </citation>
    <scope>NUCLEOTIDE SEQUENCE [LARGE SCALE GENOMIC DNA]</scope>
    <source>
        <strain evidence="1">MCF</strain>
    </source>
</reference>
<accession>A0A3S3RAL5</accession>
<evidence type="ECO:0000313" key="1">
    <source>
        <dbReference type="EMBL" id="RWX48161.1"/>
    </source>
</evidence>
<keyword evidence="2" id="KW-1185">Reference proteome</keyword>
<organism evidence="1 2">
    <name type="scientific">Candidatus Electrothrix aarhusensis</name>
    <dbReference type="NCBI Taxonomy" id="1859131"/>
    <lineage>
        <taxon>Bacteria</taxon>
        <taxon>Pseudomonadati</taxon>
        <taxon>Thermodesulfobacteriota</taxon>
        <taxon>Desulfobulbia</taxon>
        <taxon>Desulfobulbales</taxon>
        <taxon>Desulfobulbaceae</taxon>
        <taxon>Candidatus Electrothrix</taxon>
    </lineage>
</organism>